<dbReference type="SUPFAM" id="SSF55200">
    <property type="entry name" value="Translation initiation factor IF3, C-terminal domain"/>
    <property type="match status" value="1"/>
</dbReference>
<reference evidence="11 12" key="1">
    <citation type="submission" date="2019-07" db="EMBL/GenBank/DDBJ databases">
        <title>Whole genome shotgun sequence of Myxococcus fulvus NBRC 100333.</title>
        <authorList>
            <person name="Hosoyama A."/>
            <person name="Uohara A."/>
            <person name="Ohji S."/>
            <person name="Ichikawa N."/>
        </authorList>
    </citation>
    <scope>NUCLEOTIDE SEQUENCE [LARGE SCALE GENOMIC DNA]</scope>
    <source>
        <strain evidence="11 12">NBRC 100333</strain>
    </source>
</reference>
<dbReference type="Gene3D" id="3.30.110.10">
    <property type="entry name" value="Translation initiation factor 3 (IF-3), C-terminal domain"/>
    <property type="match status" value="1"/>
</dbReference>
<dbReference type="InterPro" id="IPR019813">
    <property type="entry name" value="Translation_initiation_fac3_CS"/>
</dbReference>
<feature type="region of interest" description="Disordered" evidence="8">
    <location>
        <begin position="1"/>
        <end position="34"/>
    </location>
</feature>
<proteinExistence type="inferred from homology"/>
<dbReference type="InterPro" id="IPR019814">
    <property type="entry name" value="Translation_initiation_fac_3_N"/>
</dbReference>
<gene>
    <name evidence="5" type="primary">infC</name>
    <name evidence="11" type="ORF">MFU01_10170</name>
</gene>
<dbReference type="GO" id="GO:0032790">
    <property type="term" value="P:ribosome disassembly"/>
    <property type="evidence" value="ECO:0007669"/>
    <property type="project" value="TreeGrafter"/>
</dbReference>
<dbReference type="InterPro" id="IPR036788">
    <property type="entry name" value="T_IF-3_C_sf"/>
</dbReference>
<comment type="subcellular location">
    <subcellularLocation>
        <location evidence="5 7">Cytoplasm</location>
    </subcellularLocation>
</comment>
<dbReference type="NCBIfam" id="TIGR00168">
    <property type="entry name" value="infC"/>
    <property type="match status" value="1"/>
</dbReference>
<dbReference type="GO" id="GO:0003743">
    <property type="term" value="F:translation initiation factor activity"/>
    <property type="evidence" value="ECO:0007669"/>
    <property type="project" value="UniProtKB-UniRule"/>
</dbReference>
<dbReference type="GO" id="GO:0043022">
    <property type="term" value="F:ribosome binding"/>
    <property type="evidence" value="ECO:0007669"/>
    <property type="project" value="UniProtKB-ARBA"/>
</dbReference>
<dbReference type="Proteomes" id="UP000321514">
    <property type="component" value="Unassembled WGS sequence"/>
</dbReference>
<evidence type="ECO:0000256" key="5">
    <source>
        <dbReference type="HAMAP-Rule" id="MF_00080"/>
    </source>
</evidence>
<dbReference type="FunFam" id="3.30.110.10:FF:000001">
    <property type="entry name" value="Translation initiation factor IF-3"/>
    <property type="match status" value="1"/>
</dbReference>
<dbReference type="AlphaFoldDB" id="A0A511SVQ6"/>
<keyword evidence="3 5" id="KW-0396">Initiation factor</keyword>
<feature type="region of interest" description="Disordered" evidence="8">
    <location>
        <begin position="198"/>
        <end position="269"/>
    </location>
</feature>
<comment type="similarity">
    <text evidence="1 5 7">Belongs to the IF-3 family.</text>
</comment>
<evidence type="ECO:0000313" key="12">
    <source>
        <dbReference type="Proteomes" id="UP000321514"/>
    </source>
</evidence>
<protein>
    <recommendedName>
        <fullName evidence="5 6">Translation initiation factor IF-3</fullName>
    </recommendedName>
</protein>
<dbReference type="Gene3D" id="3.10.20.80">
    <property type="entry name" value="Translation initiation factor 3 (IF-3), N-terminal domain"/>
    <property type="match status" value="1"/>
</dbReference>
<dbReference type="Pfam" id="PF05198">
    <property type="entry name" value="IF3_N"/>
    <property type="match status" value="1"/>
</dbReference>
<accession>A0A511SVQ6</accession>
<dbReference type="PANTHER" id="PTHR10938:SF0">
    <property type="entry name" value="TRANSLATION INITIATION FACTOR IF-3, MITOCHONDRIAL"/>
    <property type="match status" value="1"/>
</dbReference>
<sequence length="269" mass="29469">MGSRSYTPSKERNILRDQRSSRGQSRDQRTNRRIRAREVRVIGSGGEQLGVMPLEAALEKSRSEGLDLVEISPMASPPVCKIMDYGKFKYEEKKKASEAKRAQVVVHLKEVKLRPKTEDHDYDFKVRNTRRFIEEGDKAKVVIQFRGREITHKEQGTAILDDVAKDLKDVAVVEQPPRMEGRLMFMILAPNPKVAQRAREQVRAAAAEAKRSPPPSAEKASAEKPAAAASAEKTAAPAAEKPAATSSSTTTEENASAPAPASTPAGTTP</sequence>
<feature type="compositionally biased region" description="Low complexity" evidence="8">
    <location>
        <begin position="217"/>
        <end position="269"/>
    </location>
</feature>
<dbReference type="InterPro" id="IPR001288">
    <property type="entry name" value="Translation_initiation_fac_3"/>
</dbReference>
<evidence type="ECO:0000313" key="11">
    <source>
        <dbReference type="EMBL" id="GEN05980.1"/>
    </source>
</evidence>
<evidence type="ECO:0000256" key="4">
    <source>
        <dbReference type="ARBA" id="ARBA00022917"/>
    </source>
</evidence>
<dbReference type="InterPro" id="IPR036787">
    <property type="entry name" value="T_IF-3_N_sf"/>
</dbReference>
<evidence type="ECO:0000256" key="8">
    <source>
        <dbReference type="SAM" id="MobiDB-lite"/>
    </source>
</evidence>
<dbReference type="SUPFAM" id="SSF54364">
    <property type="entry name" value="Translation initiation factor IF3, N-terminal domain"/>
    <property type="match status" value="1"/>
</dbReference>
<feature type="domain" description="Translation initiation factor 3 N-terminal" evidence="10">
    <location>
        <begin position="30"/>
        <end position="99"/>
    </location>
</feature>
<dbReference type="InterPro" id="IPR019815">
    <property type="entry name" value="Translation_initiation_fac_3_C"/>
</dbReference>
<evidence type="ECO:0000259" key="10">
    <source>
        <dbReference type="Pfam" id="PF05198"/>
    </source>
</evidence>
<feature type="compositionally biased region" description="Basic and acidic residues" evidence="8">
    <location>
        <begin position="9"/>
        <end position="34"/>
    </location>
</feature>
<evidence type="ECO:0000256" key="7">
    <source>
        <dbReference type="RuleBase" id="RU000646"/>
    </source>
</evidence>
<comment type="caution">
    <text evidence="11">The sequence shown here is derived from an EMBL/GenBank/DDBJ whole genome shotgun (WGS) entry which is preliminary data.</text>
</comment>
<name>A0A511SVQ6_MYXFU</name>
<feature type="domain" description="Translation initiation factor 3 C-terminal" evidence="9">
    <location>
        <begin position="106"/>
        <end position="191"/>
    </location>
</feature>
<dbReference type="GO" id="GO:0016020">
    <property type="term" value="C:membrane"/>
    <property type="evidence" value="ECO:0007669"/>
    <property type="project" value="TreeGrafter"/>
</dbReference>
<dbReference type="Pfam" id="PF00707">
    <property type="entry name" value="IF3_C"/>
    <property type="match status" value="1"/>
</dbReference>
<evidence type="ECO:0000256" key="6">
    <source>
        <dbReference type="NCBIfam" id="TIGR00168"/>
    </source>
</evidence>
<dbReference type="STRING" id="1334629.MFUL124B02_35735"/>
<dbReference type="GO" id="GO:0005829">
    <property type="term" value="C:cytosol"/>
    <property type="evidence" value="ECO:0007669"/>
    <property type="project" value="TreeGrafter"/>
</dbReference>
<dbReference type="HAMAP" id="MF_00080">
    <property type="entry name" value="IF_3"/>
    <property type="match status" value="1"/>
</dbReference>
<evidence type="ECO:0000259" key="9">
    <source>
        <dbReference type="Pfam" id="PF00707"/>
    </source>
</evidence>
<dbReference type="PANTHER" id="PTHR10938">
    <property type="entry name" value="TRANSLATION INITIATION FACTOR IF-3"/>
    <property type="match status" value="1"/>
</dbReference>
<dbReference type="PROSITE" id="PS00938">
    <property type="entry name" value="IF3"/>
    <property type="match status" value="1"/>
</dbReference>
<dbReference type="FunFam" id="3.10.20.80:FF:000001">
    <property type="entry name" value="Translation initiation factor IF-3"/>
    <property type="match status" value="1"/>
</dbReference>
<evidence type="ECO:0000256" key="2">
    <source>
        <dbReference type="ARBA" id="ARBA00022490"/>
    </source>
</evidence>
<keyword evidence="2 5" id="KW-0963">Cytoplasm</keyword>
<comment type="function">
    <text evidence="5 7">IF-3 binds to the 30S ribosomal subunit and shifts the equilibrium between 70S ribosomes and their 50S and 30S subunits in favor of the free subunits, thus enhancing the availability of 30S subunits on which protein synthesis initiation begins.</text>
</comment>
<keyword evidence="4 5" id="KW-0648">Protein biosynthesis</keyword>
<evidence type="ECO:0000256" key="1">
    <source>
        <dbReference type="ARBA" id="ARBA00005439"/>
    </source>
</evidence>
<organism evidence="11 12">
    <name type="scientific">Myxococcus fulvus</name>
    <dbReference type="NCBI Taxonomy" id="33"/>
    <lineage>
        <taxon>Bacteria</taxon>
        <taxon>Pseudomonadati</taxon>
        <taxon>Myxococcota</taxon>
        <taxon>Myxococcia</taxon>
        <taxon>Myxococcales</taxon>
        <taxon>Cystobacterineae</taxon>
        <taxon>Myxococcaceae</taxon>
        <taxon>Myxococcus</taxon>
    </lineage>
</organism>
<evidence type="ECO:0000256" key="3">
    <source>
        <dbReference type="ARBA" id="ARBA00022540"/>
    </source>
</evidence>
<dbReference type="EMBL" id="BJXR01000013">
    <property type="protein sequence ID" value="GEN05980.1"/>
    <property type="molecule type" value="Genomic_DNA"/>
</dbReference>
<comment type="subunit">
    <text evidence="5 7">Monomer.</text>
</comment>